<dbReference type="SUPFAM" id="SSF48452">
    <property type="entry name" value="TPR-like"/>
    <property type="match status" value="2"/>
</dbReference>
<name>A0A401GLB0_9APHY</name>
<dbReference type="InParanoid" id="A0A401GLB0"/>
<evidence type="ECO:0000256" key="1">
    <source>
        <dbReference type="SAM" id="Coils"/>
    </source>
</evidence>
<dbReference type="Proteomes" id="UP000287166">
    <property type="component" value="Unassembled WGS sequence"/>
</dbReference>
<comment type="caution">
    <text evidence="2">The sequence shown here is derived from an EMBL/GenBank/DDBJ whole genome shotgun (WGS) entry which is preliminary data.</text>
</comment>
<keyword evidence="3" id="KW-1185">Reference proteome</keyword>
<dbReference type="RefSeq" id="XP_027613845.1">
    <property type="nucleotide sequence ID" value="XM_027758044.1"/>
</dbReference>
<dbReference type="AlphaFoldDB" id="A0A401GLB0"/>
<protein>
    <submittedName>
        <fullName evidence="2">Uncharacterized protein</fullName>
    </submittedName>
</protein>
<sequence length="658" mass="74589">MDPITVATTVFACVAFVKDMRELAQKLAESVEKVSDNRKKLRALCNNSVKHLVELEEVTRAHEADLTSRQLQDALTELRDELERIYRRCSKRIGHRKRGLPLVWSHLKSWKAADELEADILIFESNIRACEMRFLTTSMVRFEQNARLQAHSFHAMNAEQHSSMNQLVQAFRQSTFQEPQEVPYAVVLRQNTTDSVVHRGIVARPSALIHEPASTSFSPEYVSGAARSALCRRAPAEHHRFCRSQRYCSKAVRPHYFERRREERADHSRGAHTADPSVQIKDAILEISCTLKMFRSAPISATDCAKNLHSLATILGDLAMYASALMVLARSVSLYRDMHRKQPKAFAPYLARSVRFVALYRLKLGQYSAAKVASSEATELYRQAYADTLDDGIAADLGISLNIYSLVLRHKGQMHRADVLSVAEEAVCIFRRLADAREEFMPELANMLIGQARHFGDGGDFDKALECVEEATNLCRTTVQQSHVPFAQHRLARALFNYAHHLWKAGRTPECLQANEEAVELFRGFFSARPNAWRVEFCDALNNQAWFSYTSGLYEDALRLSQEAIPILRGVATTAKEYAVFTNILDTLAAVLEAMGRLEDSLATVEQIVHTIYDCPAFLKRSEQLIKALRWAARLLRALDRFQEAQQREDEAALEVES</sequence>
<dbReference type="GeneID" id="38779849"/>
<reference evidence="2 3" key="1">
    <citation type="journal article" date="2018" name="Sci. Rep.">
        <title>Genome sequence of the cauliflower mushroom Sparassis crispa (Hanabiratake) and its association with beneficial usage.</title>
        <authorList>
            <person name="Kiyama R."/>
            <person name="Furutani Y."/>
            <person name="Kawaguchi K."/>
            <person name="Nakanishi T."/>
        </authorList>
    </citation>
    <scope>NUCLEOTIDE SEQUENCE [LARGE SCALE GENOMIC DNA]</scope>
</reference>
<evidence type="ECO:0000313" key="3">
    <source>
        <dbReference type="Proteomes" id="UP000287166"/>
    </source>
</evidence>
<proteinExistence type="predicted"/>
<dbReference type="OrthoDB" id="3057274at2759"/>
<evidence type="ECO:0000313" key="2">
    <source>
        <dbReference type="EMBL" id="GBE82932.1"/>
    </source>
</evidence>
<feature type="coiled-coil region" evidence="1">
    <location>
        <begin position="17"/>
        <end position="88"/>
    </location>
</feature>
<gene>
    <name evidence="2" type="ORF">SCP_0413190</name>
</gene>
<accession>A0A401GLB0</accession>
<keyword evidence="1" id="KW-0175">Coiled coil</keyword>
<dbReference type="Gene3D" id="1.25.40.10">
    <property type="entry name" value="Tetratricopeptide repeat domain"/>
    <property type="match status" value="2"/>
</dbReference>
<dbReference type="InterPro" id="IPR011990">
    <property type="entry name" value="TPR-like_helical_dom_sf"/>
</dbReference>
<organism evidence="2 3">
    <name type="scientific">Sparassis crispa</name>
    <dbReference type="NCBI Taxonomy" id="139825"/>
    <lineage>
        <taxon>Eukaryota</taxon>
        <taxon>Fungi</taxon>
        <taxon>Dikarya</taxon>
        <taxon>Basidiomycota</taxon>
        <taxon>Agaricomycotina</taxon>
        <taxon>Agaricomycetes</taxon>
        <taxon>Polyporales</taxon>
        <taxon>Sparassidaceae</taxon>
        <taxon>Sparassis</taxon>
    </lineage>
</organism>
<dbReference type="EMBL" id="BFAD01000004">
    <property type="protein sequence ID" value="GBE82932.1"/>
    <property type="molecule type" value="Genomic_DNA"/>
</dbReference>